<dbReference type="Pfam" id="PF00884">
    <property type="entry name" value="Sulfatase"/>
    <property type="match status" value="1"/>
</dbReference>
<dbReference type="InterPro" id="IPR052701">
    <property type="entry name" value="GAG_Ulvan_Degrading_Sulfatases"/>
</dbReference>
<reference evidence="5" key="1">
    <citation type="submission" date="2016-10" db="EMBL/GenBank/DDBJ databases">
        <authorList>
            <person name="Varghese N."/>
            <person name="Submissions S."/>
        </authorList>
    </citation>
    <scope>NUCLEOTIDE SEQUENCE [LARGE SCALE GENOMIC DNA]</scope>
    <source>
        <strain evidence="5">CGMCC 1.6775</strain>
    </source>
</reference>
<dbReference type="InterPro" id="IPR012159">
    <property type="entry name" value="YejM-like"/>
</dbReference>
<feature type="transmembrane region" description="Helical" evidence="1">
    <location>
        <begin position="12"/>
        <end position="34"/>
    </location>
</feature>
<sequence length="619" mass="70507">MRNIRPTLKQRLNWALTFTLANGLIATVIGLNYLRWMSVSDGYTTAYVFTLYGGQFFLLAMVFGLPLILLAFAPWRTLLITLGSFWAAILICLLSLDTAVYAQYRFHLSGFVLELAAQAGQEVFNFSGRTWLEAGFVATGVLIGEIVLAWVIWHWHPRFLWLGAAFATTLAFQMTAHGWHAWADAHYDTRITTITRHVPLYYGATAKRFFKENGLIDPEKIREQAQLQEMVGARSRAEKPDYPKHPLACLTPESPPNILIIAVDSLRWDMLDEQWMPAVSRLAKSSLVFHNHRSNGNATKPGIFTLFYGLPASYWDLFSSTHTPPLLIQRIQELGYVLRILSSTTLVSPAFDRNVFSSVENLRLQTPGSSAWERDAQITDDWLASMEEWQQEQRNQPFFGFLFYDSPHSFSPPPDFPRVEPFWDPVNVLELDNDFDPEPYFNVYKTTVRYTDHLIDQVLEDLRQRSLLDNTIVLITADHGKEFNENGKNYWGHGSNFSDYQLRVPLIIHWPGREPAEIYRDTVHFDIAPTLLRSVLGCSETPAENLASDFGLFAENSRHWTIAHSYMSHALLIDDTIVVTDPAGNVDILDKNLEPKASFPASAVLVQSVLQELARFNKN</sequence>
<evidence type="ECO:0000259" key="3">
    <source>
        <dbReference type="Pfam" id="PF11893"/>
    </source>
</evidence>
<feature type="transmembrane region" description="Helical" evidence="1">
    <location>
        <begin position="46"/>
        <end position="73"/>
    </location>
</feature>
<feature type="transmembrane region" description="Helical" evidence="1">
    <location>
        <begin position="134"/>
        <end position="153"/>
    </location>
</feature>
<dbReference type="AlphaFoldDB" id="A0A1I4YYB9"/>
<dbReference type="PANTHER" id="PTHR43751:SF3">
    <property type="entry name" value="SULFATASE N-TERMINAL DOMAIN-CONTAINING PROTEIN"/>
    <property type="match status" value="1"/>
</dbReference>
<dbReference type="Gene3D" id="3.40.720.10">
    <property type="entry name" value="Alkaline Phosphatase, subunit A"/>
    <property type="match status" value="1"/>
</dbReference>
<accession>A0A1I4YYB9</accession>
<proteinExistence type="predicted"/>
<dbReference type="SUPFAM" id="SSF53649">
    <property type="entry name" value="Alkaline phosphatase-like"/>
    <property type="match status" value="1"/>
</dbReference>
<keyword evidence="1" id="KW-0812">Transmembrane</keyword>
<feature type="transmembrane region" description="Helical" evidence="1">
    <location>
        <begin position="85"/>
        <end position="104"/>
    </location>
</feature>
<evidence type="ECO:0000259" key="2">
    <source>
        <dbReference type="Pfam" id="PF00884"/>
    </source>
</evidence>
<gene>
    <name evidence="4" type="ORF">SAMN04487961_3062</name>
</gene>
<evidence type="ECO:0000313" key="4">
    <source>
        <dbReference type="EMBL" id="SFN42640.1"/>
    </source>
</evidence>
<protein>
    <submittedName>
        <fullName evidence="4">Uncharacterized protein</fullName>
    </submittedName>
</protein>
<dbReference type="Proteomes" id="UP000199339">
    <property type="component" value="Unassembled WGS sequence"/>
</dbReference>
<dbReference type="Pfam" id="PF11893">
    <property type="entry name" value="DUF3413"/>
    <property type="match status" value="1"/>
</dbReference>
<feature type="transmembrane region" description="Helical" evidence="1">
    <location>
        <begin position="160"/>
        <end position="182"/>
    </location>
</feature>
<dbReference type="InterPro" id="IPR024588">
    <property type="entry name" value="YejM_N"/>
</dbReference>
<keyword evidence="1" id="KW-0472">Membrane</keyword>
<evidence type="ECO:0000256" key="1">
    <source>
        <dbReference type="SAM" id="Phobius"/>
    </source>
</evidence>
<keyword evidence="5" id="KW-1185">Reference proteome</keyword>
<feature type="domain" description="Inner membrane protein YejM N-terminal" evidence="3">
    <location>
        <begin position="5"/>
        <end position="249"/>
    </location>
</feature>
<evidence type="ECO:0000313" key="5">
    <source>
        <dbReference type="Proteomes" id="UP000199339"/>
    </source>
</evidence>
<dbReference type="EMBL" id="FOUR01000008">
    <property type="protein sequence ID" value="SFN42640.1"/>
    <property type="molecule type" value="Genomic_DNA"/>
</dbReference>
<keyword evidence="1" id="KW-1133">Transmembrane helix</keyword>
<name>A0A1I4YYB9_9GAMM</name>
<dbReference type="InterPro" id="IPR000917">
    <property type="entry name" value="Sulfatase_N"/>
</dbReference>
<dbReference type="PIRSF" id="PIRSF004950">
    <property type="entry name" value="Mmb_sulf_HI0842"/>
    <property type="match status" value="1"/>
</dbReference>
<dbReference type="InterPro" id="IPR017850">
    <property type="entry name" value="Alkaline_phosphatase_core_sf"/>
</dbReference>
<organism evidence="4 5">
    <name type="scientific">Marinobacter pelagius</name>
    <dbReference type="NCBI Taxonomy" id="379482"/>
    <lineage>
        <taxon>Bacteria</taxon>
        <taxon>Pseudomonadati</taxon>
        <taxon>Pseudomonadota</taxon>
        <taxon>Gammaproteobacteria</taxon>
        <taxon>Pseudomonadales</taxon>
        <taxon>Marinobacteraceae</taxon>
        <taxon>Marinobacter</taxon>
    </lineage>
</organism>
<dbReference type="CDD" id="cd16148">
    <property type="entry name" value="sulfatase_like"/>
    <property type="match status" value="1"/>
</dbReference>
<dbReference type="PANTHER" id="PTHR43751">
    <property type="entry name" value="SULFATASE"/>
    <property type="match status" value="1"/>
</dbReference>
<feature type="domain" description="Sulfatase N-terminal" evidence="2">
    <location>
        <begin position="256"/>
        <end position="533"/>
    </location>
</feature>